<dbReference type="Pfam" id="PF00929">
    <property type="entry name" value="RNase_T"/>
    <property type="match status" value="1"/>
</dbReference>
<evidence type="ECO:0000313" key="7">
    <source>
        <dbReference type="Proteomes" id="UP000886841"/>
    </source>
</evidence>
<keyword evidence="2" id="KW-0378">Hydrolase</keyword>
<comment type="caution">
    <text evidence="6">The sequence shown here is derived from an EMBL/GenBank/DDBJ whole genome shotgun (WGS) entry which is preliminary data.</text>
</comment>
<dbReference type="Proteomes" id="UP000886841">
    <property type="component" value="Unassembled WGS sequence"/>
</dbReference>
<dbReference type="EMBL" id="DVHU01000043">
    <property type="protein sequence ID" value="HIR92723.1"/>
    <property type="molecule type" value="Genomic_DNA"/>
</dbReference>
<proteinExistence type="predicted"/>
<evidence type="ECO:0000259" key="5">
    <source>
        <dbReference type="SMART" id="SM00479"/>
    </source>
</evidence>
<dbReference type="SMART" id="SM00479">
    <property type="entry name" value="EXOIII"/>
    <property type="match status" value="1"/>
</dbReference>
<dbReference type="PANTHER" id="PTHR23044">
    <property type="entry name" value="3'-5' EXONUCLEASE ERI1-RELATED"/>
    <property type="match status" value="1"/>
</dbReference>
<dbReference type="SUPFAM" id="SSF53098">
    <property type="entry name" value="Ribonuclease H-like"/>
    <property type="match status" value="1"/>
</dbReference>
<organism evidence="6 7">
    <name type="scientific">Candidatus Egerieimonas intestinavium</name>
    <dbReference type="NCBI Taxonomy" id="2840777"/>
    <lineage>
        <taxon>Bacteria</taxon>
        <taxon>Bacillati</taxon>
        <taxon>Bacillota</taxon>
        <taxon>Clostridia</taxon>
        <taxon>Lachnospirales</taxon>
        <taxon>Lachnospiraceae</taxon>
        <taxon>Lachnospiraceae incertae sedis</taxon>
        <taxon>Candidatus Egerieimonas</taxon>
    </lineage>
</organism>
<dbReference type="GO" id="GO:0000175">
    <property type="term" value="F:3'-5'-RNA exonuclease activity"/>
    <property type="evidence" value="ECO:0007669"/>
    <property type="project" value="InterPro"/>
</dbReference>
<dbReference type="InterPro" id="IPR013520">
    <property type="entry name" value="Ribonucl_H"/>
</dbReference>
<dbReference type="CDD" id="cd06133">
    <property type="entry name" value="ERI-1_3'hExo_like"/>
    <property type="match status" value="1"/>
</dbReference>
<dbReference type="GO" id="GO:0003676">
    <property type="term" value="F:nucleic acid binding"/>
    <property type="evidence" value="ECO:0007669"/>
    <property type="project" value="InterPro"/>
</dbReference>
<reference evidence="6" key="1">
    <citation type="submission" date="2020-10" db="EMBL/GenBank/DDBJ databases">
        <authorList>
            <person name="Gilroy R."/>
        </authorList>
    </citation>
    <scope>NUCLEOTIDE SEQUENCE</scope>
    <source>
        <strain evidence="6">ChiSxjej1B13-7041</strain>
    </source>
</reference>
<sequence length="325" mass="38600">MNYVVFDLEWNQCPFGKERENDKLPFEIVEIGAVKVGSQGERLGEFQRIVRPVVYKKLHFRTKEVIHIDAKTLEGGQPFYVAVKEFLEWCGEDCMFCTWGTTDLVELQRNMKYYGLLKMLPGPIRFYDVQKLFSLAYEDGKSRKSLEYASSFLQLEQQRDFHRALSDAWYTAEIFRGMFDKYVLQYYSIDCYQNPKTKEEQVYAVFDNYAKLISREFDSKEEAMKDREISAARCFLCEKNVRKKVKWFSLSPKNHCCLAYCGKHGYLKGKIRMKRTDEGKFYVVKTMKLIDEAEAEEIRSRREELKKRRREKRRQAKKTPGATER</sequence>
<feature type="domain" description="Exonuclease" evidence="5">
    <location>
        <begin position="2"/>
        <end position="184"/>
    </location>
</feature>
<dbReference type="Gene3D" id="3.30.420.10">
    <property type="entry name" value="Ribonuclease H-like superfamily/Ribonuclease H"/>
    <property type="match status" value="1"/>
</dbReference>
<evidence type="ECO:0000256" key="1">
    <source>
        <dbReference type="ARBA" id="ARBA00022722"/>
    </source>
</evidence>
<gene>
    <name evidence="6" type="ORF">IAB98_04815</name>
</gene>
<evidence type="ECO:0000256" key="2">
    <source>
        <dbReference type="ARBA" id="ARBA00022801"/>
    </source>
</evidence>
<dbReference type="PANTHER" id="PTHR23044:SF61">
    <property type="entry name" value="3'-5' EXORIBONUCLEASE 1-RELATED"/>
    <property type="match status" value="1"/>
</dbReference>
<feature type="region of interest" description="Disordered" evidence="4">
    <location>
        <begin position="299"/>
        <end position="325"/>
    </location>
</feature>
<dbReference type="InterPro" id="IPR012337">
    <property type="entry name" value="RNaseH-like_sf"/>
</dbReference>
<name>A0A9D1EIR1_9FIRM</name>
<protein>
    <submittedName>
        <fullName evidence="6">Exonuclease domain-containing protein</fullName>
    </submittedName>
</protein>
<reference evidence="6" key="2">
    <citation type="journal article" date="2021" name="PeerJ">
        <title>Extensive microbial diversity within the chicken gut microbiome revealed by metagenomics and culture.</title>
        <authorList>
            <person name="Gilroy R."/>
            <person name="Ravi A."/>
            <person name="Getino M."/>
            <person name="Pursley I."/>
            <person name="Horton D.L."/>
            <person name="Alikhan N.F."/>
            <person name="Baker D."/>
            <person name="Gharbi K."/>
            <person name="Hall N."/>
            <person name="Watson M."/>
            <person name="Adriaenssens E.M."/>
            <person name="Foster-Nyarko E."/>
            <person name="Jarju S."/>
            <person name="Secka A."/>
            <person name="Antonio M."/>
            <person name="Oren A."/>
            <person name="Chaudhuri R.R."/>
            <person name="La Ragione R."/>
            <person name="Hildebrand F."/>
            <person name="Pallen M.J."/>
        </authorList>
    </citation>
    <scope>NUCLEOTIDE SEQUENCE</scope>
    <source>
        <strain evidence="6">ChiSxjej1B13-7041</strain>
    </source>
</reference>
<evidence type="ECO:0000256" key="3">
    <source>
        <dbReference type="ARBA" id="ARBA00022839"/>
    </source>
</evidence>
<keyword evidence="1" id="KW-0540">Nuclease</keyword>
<dbReference type="AlphaFoldDB" id="A0A9D1EIR1"/>
<feature type="compositionally biased region" description="Basic residues" evidence="4">
    <location>
        <begin position="307"/>
        <end position="317"/>
    </location>
</feature>
<dbReference type="InterPro" id="IPR051274">
    <property type="entry name" value="3-5_Exoribonuclease"/>
</dbReference>
<accession>A0A9D1EIR1</accession>
<evidence type="ECO:0000256" key="4">
    <source>
        <dbReference type="SAM" id="MobiDB-lite"/>
    </source>
</evidence>
<evidence type="ECO:0000313" key="6">
    <source>
        <dbReference type="EMBL" id="HIR92723.1"/>
    </source>
</evidence>
<dbReference type="InterPro" id="IPR047201">
    <property type="entry name" value="ERI-1_3'hExo-like"/>
</dbReference>
<dbReference type="InterPro" id="IPR036397">
    <property type="entry name" value="RNaseH_sf"/>
</dbReference>
<keyword evidence="3 6" id="KW-0269">Exonuclease</keyword>